<keyword evidence="1" id="KW-0472">Membrane</keyword>
<feature type="transmembrane region" description="Helical" evidence="1">
    <location>
        <begin position="45"/>
        <end position="64"/>
    </location>
</feature>
<accession>A0A6J5N9E8</accession>
<sequence>MKIKGFIPKDDLKRRLSMQLARYIISFAILIPIFWKINLHVFCLNITYLDSAAIFFIATFLNTATNRFKTNVR</sequence>
<evidence type="ECO:0000256" key="1">
    <source>
        <dbReference type="SAM" id="Phobius"/>
    </source>
</evidence>
<gene>
    <name evidence="2" type="ORF">UFOVP639_26</name>
</gene>
<keyword evidence="1" id="KW-0812">Transmembrane</keyword>
<proteinExistence type="predicted"/>
<evidence type="ECO:0000313" key="2">
    <source>
        <dbReference type="EMBL" id="CAB4153750.1"/>
    </source>
</evidence>
<dbReference type="EMBL" id="LR796603">
    <property type="protein sequence ID" value="CAB4153750.1"/>
    <property type="molecule type" value="Genomic_DNA"/>
</dbReference>
<feature type="transmembrane region" description="Helical" evidence="1">
    <location>
        <begin position="20"/>
        <end position="39"/>
    </location>
</feature>
<organism evidence="2">
    <name type="scientific">uncultured Caudovirales phage</name>
    <dbReference type="NCBI Taxonomy" id="2100421"/>
    <lineage>
        <taxon>Viruses</taxon>
        <taxon>Duplodnaviria</taxon>
        <taxon>Heunggongvirae</taxon>
        <taxon>Uroviricota</taxon>
        <taxon>Caudoviricetes</taxon>
        <taxon>Peduoviridae</taxon>
        <taxon>Maltschvirus</taxon>
        <taxon>Maltschvirus maltsch</taxon>
    </lineage>
</organism>
<name>A0A6J5N9E8_9CAUD</name>
<protein>
    <submittedName>
        <fullName evidence="2">Uncharacterized protein</fullName>
    </submittedName>
</protein>
<keyword evidence="1" id="KW-1133">Transmembrane helix</keyword>
<reference evidence="2" key="1">
    <citation type="submission" date="2020-04" db="EMBL/GenBank/DDBJ databases">
        <authorList>
            <person name="Chiriac C."/>
            <person name="Salcher M."/>
            <person name="Ghai R."/>
            <person name="Kavagutti S V."/>
        </authorList>
    </citation>
    <scope>NUCLEOTIDE SEQUENCE</scope>
</reference>